<accession>A0AAD4H5D0</accession>
<keyword evidence="6" id="KW-1185">Reference proteome</keyword>
<feature type="transmembrane region" description="Helical" evidence="4">
    <location>
        <begin position="322"/>
        <end position="343"/>
    </location>
</feature>
<protein>
    <recommendedName>
        <fullName evidence="7">Galactose oxidase</fullName>
    </recommendedName>
</protein>
<dbReference type="InterPro" id="IPR015915">
    <property type="entry name" value="Kelch-typ_b-propeller"/>
</dbReference>
<dbReference type="EMBL" id="JAAAIL010000927">
    <property type="protein sequence ID" value="KAG0272436.1"/>
    <property type="molecule type" value="Genomic_DNA"/>
</dbReference>
<proteinExistence type="predicted"/>
<evidence type="ECO:0000313" key="6">
    <source>
        <dbReference type="Proteomes" id="UP001194580"/>
    </source>
</evidence>
<evidence type="ECO:0000256" key="3">
    <source>
        <dbReference type="SAM" id="MobiDB-lite"/>
    </source>
</evidence>
<dbReference type="PANTHER" id="PTHR46093">
    <property type="entry name" value="ACYL-COA-BINDING DOMAIN-CONTAINING PROTEIN 5"/>
    <property type="match status" value="1"/>
</dbReference>
<dbReference type="Gene3D" id="2.120.10.80">
    <property type="entry name" value="Kelch-type beta propeller"/>
    <property type="match status" value="1"/>
</dbReference>
<organism evidence="5 6">
    <name type="scientific">Linnemannia exigua</name>
    <dbReference type="NCBI Taxonomy" id="604196"/>
    <lineage>
        <taxon>Eukaryota</taxon>
        <taxon>Fungi</taxon>
        <taxon>Fungi incertae sedis</taxon>
        <taxon>Mucoromycota</taxon>
        <taxon>Mortierellomycotina</taxon>
        <taxon>Mortierellomycetes</taxon>
        <taxon>Mortierellales</taxon>
        <taxon>Mortierellaceae</taxon>
        <taxon>Linnemannia</taxon>
    </lineage>
</organism>
<keyword evidence="4" id="KW-0472">Membrane</keyword>
<dbReference type="PANTHER" id="PTHR46093:SF18">
    <property type="entry name" value="FIBRONECTIN TYPE-III DOMAIN-CONTAINING PROTEIN"/>
    <property type="match status" value="1"/>
</dbReference>
<dbReference type="AlphaFoldDB" id="A0AAD4H5D0"/>
<evidence type="ECO:0000256" key="1">
    <source>
        <dbReference type="ARBA" id="ARBA00022441"/>
    </source>
</evidence>
<keyword evidence="4" id="KW-0812">Transmembrane</keyword>
<comment type="caution">
    <text evidence="5">The sequence shown here is derived from an EMBL/GenBank/DDBJ whole genome shotgun (WGS) entry which is preliminary data.</text>
</comment>
<evidence type="ECO:0000256" key="2">
    <source>
        <dbReference type="ARBA" id="ARBA00022737"/>
    </source>
</evidence>
<feature type="region of interest" description="Disordered" evidence="3">
    <location>
        <begin position="294"/>
        <end position="316"/>
    </location>
</feature>
<keyword evidence="1" id="KW-0880">Kelch repeat</keyword>
<sequence>MTSLNQFFSLDLAKSWNSNSPAWSQHKPGPQKAIFPGTFSADQKTMVVFHTSKPNSPFAAWRYSVDSDSWTPSKASFPFQDRNGLASVTDPNTGLVYTAGGYVNPIEGVAIDVYNFDEDSVSTIPIPDALDVFSTRVYYTSVWSQQRNSILYFGGYTLASQPVQPLNSVAEFVPASKGWRTMPTTGTAPPLRGCHCMAANEDGTRVIVYGGKLYAASNTTTGDIYILNTVTKAWTTGKAGSPRIYTTCTIAGDQFLVWGGATNDNAIPSSEVLIYSIKNDNWIASYTPPLSYLSPSSTSGGVARPSSMPDDSSSAGEKLRRVGGIIGGVIGGLIVVGAVLFLLCRRRRLHSRTVAGDLHRDDEPKAQHNKRQLQDNIGGGSDDDNNNVEAWRSQLQTQQERQDALQQQVELLQTQHQASTSSPPYDSLYTYQVPVVTYPPPQNPKIFDPSTSRTPQSPTTLVYDSEWTASSSSDPFPIVYDPMTAPVNMIRPKRNPEMSSQEDAGMVQEEGPRSGHTRTPFPPAEDVHCNALTMHTNNPHA</sequence>
<dbReference type="Pfam" id="PF24681">
    <property type="entry name" value="Kelch_KLHDC2_KLHL20_DRC7"/>
    <property type="match status" value="1"/>
</dbReference>
<evidence type="ECO:0000256" key="4">
    <source>
        <dbReference type="SAM" id="Phobius"/>
    </source>
</evidence>
<keyword evidence="4" id="KW-1133">Transmembrane helix</keyword>
<evidence type="ECO:0000313" key="5">
    <source>
        <dbReference type="EMBL" id="KAG0272436.1"/>
    </source>
</evidence>
<feature type="compositionally biased region" description="Low complexity" evidence="3">
    <location>
        <begin position="405"/>
        <end position="417"/>
    </location>
</feature>
<feature type="region of interest" description="Disordered" evidence="3">
    <location>
        <begin position="494"/>
        <end position="541"/>
    </location>
</feature>
<evidence type="ECO:0008006" key="7">
    <source>
        <dbReference type="Google" id="ProtNLM"/>
    </source>
</evidence>
<dbReference type="Proteomes" id="UP001194580">
    <property type="component" value="Unassembled WGS sequence"/>
</dbReference>
<gene>
    <name evidence="5" type="ORF">BGZ95_011816</name>
</gene>
<keyword evidence="2" id="KW-0677">Repeat</keyword>
<name>A0AAD4H5D0_9FUNG</name>
<reference evidence="5" key="1">
    <citation type="journal article" date="2020" name="Fungal Divers.">
        <title>Resolving the Mortierellaceae phylogeny through synthesis of multi-gene phylogenetics and phylogenomics.</title>
        <authorList>
            <person name="Vandepol N."/>
            <person name="Liber J."/>
            <person name="Desiro A."/>
            <person name="Na H."/>
            <person name="Kennedy M."/>
            <person name="Barry K."/>
            <person name="Grigoriev I.V."/>
            <person name="Miller A.N."/>
            <person name="O'Donnell K."/>
            <person name="Stajich J.E."/>
            <person name="Bonito G."/>
        </authorList>
    </citation>
    <scope>NUCLEOTIDE SEQUENCE</scope>
    <source>
        <strain evidence="5">NRRL 28262</strain>
    </source>
</reference>
<feature type="region of interest" description="Disordered" evidence="3">
    <location>
        <begin position="358"/>
        <end position="426"/>
    </location>
</feature>
<dbReference type="SUPFAM" id="SSF117281">
    <property type="entry name" value="Kelch motif"/>
    <property type="match status" value="1"/>
</dbReference>